<dbReference type="InterPro" id="IPR036179">
    <property type="entry name" value="Ig-like_dom_sf"/>
</dbReference>
<feature type="region of interest" description="Disordered" evidence="1">
    <location>
        <begin position="391"/>
        <end position="427"/>
    </location>
</feature>
<feature type="transmembrane region" description="Helical" evidence="2">
    <location>
        <begin position="344"/>
        <end position="364"/>
    </location>
</feature>
<dbReference type="PROSITE" id="PS50835">
    <property type="entry name" value="IG_LIKE"/>
    <property type="match status" value="2"/>
</dbReference>
<protein>
    <recommendedName>
        <fullName evidence="3">Ig-like domain-containing protein</fullName>
    </recommendedName>
</protein>
<dbReference type="InterPro" id="IPR003598">
    <property type="entry name" value="Ig_sub2"/>
</dbReference>
<sequence>GCFEDRSCKDWEFTFPHIIVALKGSCVDIPCTFTHPQDAKDFNFFWYSESDQVKIFNNKTPSDVVDEYKGRTFLTGNTGNDCSIKIINVEKTERCYPGINEDINSYTLNRRDVSVYMTDRPPEPLISGTENMEDKKTVIISCAVNHTCPSHPPTLTWNITGHPIMENHEDLQFLGGWRMESRMTYTASYTDDKTVLQCAATFRNNTTSVKLITLNIKYRPRSVTISVDDNKNTQEGDDVLLICSSQANPPVNNYTWYRIGEGGKLLHGHGDKISVKNTTTEKYICSATNDMGTEESSVFEFTEQCEFYKNNVYYFYLSLFHFHMFLLFKADLQANRKHNPSTNYAYLAFLGVICLPLLALIIYFCWRKKRFHGAASPQPSDTTYTSLRKRETEDEYATIQPVPPGGPITQGRNLSKNADYENLHEKT</sequence>
<feature type="compositionally biased region" description="Basic and acidic residues" evidence="1">
    <location>
        <begin position="418"/>
        <end position="427"/>
    </location>
</feature>
<proteinExistence type="predicted"/>
<feature type="domain" description="Ig-like" evidence="3">
    <location>
        <begin position="121"/>
        <end position="215"/>
    </location>
</feature>
<feature type="domain" description="Ig-like" evidence="3">
    <location>
        <begin position="220"/>
        <end position="299"/>
    </location>
</feature>
<name>A0A2G9QII5_AQUCT</name>
<gene>
    <name evidence="4" type="ORF">AB205_0172660</name>
</gene>
<organism evidence="4 5">
    <name type="scientific">Aquarana catesbeiana</name>
    <name type="common">American bullfrog</name>
    <name type="synonym">Rana catesbeiana</name>
    <dbReference type="NCBI Taxonomy" id="8400"/>
    <lineage>
        <taxon>Eukaryota</taxon>
        <taxon>Metazoa</taxon>
        <taxon>Chordata</taxon>
        <taxon>Craniata</taxon>
        <taxon>Vertebrata</taxon>
        <taxon>Euteleostomi</taxon>
        <taxon>Amphibia</taxon>
        <taxon>Batrachia</taxon>
        <taxon>Anura</taxon>
        <taxon>Neobatrachia</taxon>
        <taxon>Ranoidea</taxon>
        <taxon>Ranidae</taxon>
        <taxon>Aquarana</taxon>
    </lineage>
</organism>
<dbReference type="InterPro" id="IPR007110">
    <property type="entry name" value="Ig-like_dom"/>
</dbReference>
<accession>A0A2G9QII5</accession>
<reference evidence="5" key="1">
    <citation type="journal article" date="2017" name="Nat. Commun.">
        <title>The North American bullfrog draft genome provides insight into hormonal regulation of long noncoding RNA.</title>
        <authorList>
            <person name="Hammond S.A."/>
            <person name="Warren R.L."/>
            <person name="Vandervalk B.P."/>
            <person name="Kucuk E."/>
            <person name="Khan H."/>
            <person name="Gibb E.A."/>
            <person name="Pandoh P."/>
            <person name="Kirk H."/>
            <person name="Zhao Y."/>
            <person name="Jones M."/>
            <person name="Mungall A.J."/>
            <person name="Coope R."/>
            <person name="Pleasance S."/>
            <person name="Moore R.A."/>
            <person name="Holt R.A."/>
            <person name="Round J.M."/>
            <person name="Ohora S."/>
            <person name="Walle B.V."/>
            <person name="Veldhoen N."/>
            <person name="Helbing C.C."/>
            <person name="Birol I."/>
        </authorList>
    </citation>
    <scope>NUCLEOTIDE SEQUENCE [LARGE SCALE GENOMIC DNA]</scope>
</reference>
<dbReference type="SUPFAM" id="SSF48726">
    <property type="entry name" value="Immunoglobulin"/>
    <property type="match status" value="3"/>
</dbReference>
<evidence type="ECO:0000313" key="5">
    <source>
        <dbReference type="Proteomes" id="UP000228934"/>
    </source>
</evidence>
<evidence type="ECO:0000259" key="3">
    <source>
        <dbReference type="PROSITE" id="PS50835"/>
    </source>
</evidence>
<feature type="non-terminal residue" evidence="4">
    <location>
        <position position="1"/>
    </location>
</feature>
<dbReference type="SMART" id="SM00408">
    <property type="entry name" value="IGc2"/>
    <property type="match status" value="1"/>
</dbReference>
<dbReference type="PANTHER" id="PTHR46484:SF6">
    <property type="entry name" value="MYELIN-ASSOCIATED GLYCOPROTEIN-LIKE"/>
    <property type="match status" value="1"/>
</dbReference>
<keyword evidence="2" id="KW-0472">Membrane</keyword>
<keyword evidence="2" id="KW-1133">Transmembrane helix</keyword>
<dbReference type="Proteomes" id="UP000228934">
    <property type="component" value="Unassembled WGS sequence"/>
</dbReference>
<evidence type="ECO:0000256" key="2">
    <source>
        <dbReference type="SAM" id="Phobius"/>
    </source>
</evidence>
<dbReference type="AlphaFoldDB" id="A0A2G9QII5"/>
<dbReference type="PANTHER" id="PTHR46484">
    <property type="entry name" value="SI:CH211-171H4.5-RELATED"/>
    <property type="match status" value="1"/>
</dbReference>
<dbReference type="InterPro" id="IPR013783">
    <property type="entry name" value="Ig-like_fold"/>
</dbReference>
<dbReference type="OrthoDB" id="10039395at2759"/>
<dbReference type="EMBL" id="KV974873">
    <property type="protein sequence ID" value="PIO15366.1"/>
    <property type="molecule type" value="Genomic_DNA"/>
</dbReference>
<evidence type="ECO:0000256" key="1">
    <source>
        <dbReference type="SAM" id="MobiDB-lite"/>
    </source>
</evidence>
<keyword evidence="5" id="KW-1185">Reference proteome</keyword>
<keyword evidence="2" id="KW-0812">Transmembrane</keyword>
<dbReference type="Gene3D" id="2.60.40.10">
    <property type="entry name" value="Immunoglobulins"/>
    <property type="match status" value="3"/>
</dbReference>
<evidence type="ECO:0000313" key="4">
    <source>
        <dbReference type="EMBL" id="PIO15366.1"/>
    </source>
</evidence>
<feature type="transmembrane region" description="Helical" evidence="2">
    <location>
        <begin position="313"/>
        <end position="332"/>
    </location>
</feature>